<dbReference type="InterPro" id="IPR045518">
    <property type="entry name" value="2EXR"/>
</dbReference>
<comment type="caution">
    <text evidence="3">The sequence shown here is derived from an EMBL/GenBank/DDBJ whole genome shotgun (WGS) entry which is preliminary data.</text>
</comment>
<feature type="compositionally biased region" description="Low complexity" evidence="1">
    <location>
        <begin position="66"/>
        <end position="79"/>
    </location>
</feature>
<organism evidence="3 4">
    <name type="scientific">Diplocarpon coronariae</name>
    <dbReference type="NCBI Taxonomy" id="2795749"/>
    <lineage>
        <taxon>Eukaryota</taxon>
        <taxon>Fungi</taxon>
        <taxon>Dikarya</taxon>
        <taxon>Ascomycota</taxon>
        <taxon>Pezizomycotina</taxon>
        <taxon>Leotiomycetes</taxon>
        <taxon>Helotiales</taxon>
        <taxon>Drepanopezizaceae</taxon>
        <taxon>Diplocarpon</taxon>
    </lineage>
</organism>
<dbReference type="InParanoid" id="A0A218Z986"/>
<dbReference type="Proteomes" id="UP000242519">
    <property type="component" value="Unassembled WGS sequence"/>
</dbReference>
<feature type="region of interest" description="Disordered" evidence="1">
    <location>
        <begin position="293"/>
        <end position="346"/>
    </location>
</feature>
<protein>
    <recommendedName>
        <fullName evidence="2">2EXR domain-containing protein</fullName>
    </recommendedName>
</protein>
<sequence>MAAPASHPSLQHFHLFPHLPTEIRLKIYTLSLPNARLIPITYTHAPARTSAQSPTPQRPAREQAPRPHGLTSPTPLPSLLHTTHETRVHAQSFYLPLCCLGGSAASAAIRLNPQQDLVYFPAKEGYLASWKNFADTCTLILPAHLERVERLAVHEDVFLEEEKRRWRELEPGRAQLGLGLGLAAGPASRAGEGGIDGVTVKCIADFWEVVRRRFGGMREVWVLGEGWEERSWGNGPRDADGDGDGGMSLDPPRVGWEARKRRASFREKLARAVRAVEEASGWAAPRWTVLGAGSDDDGAEPAARWAGAGDGGVDEGCPGGDRLGPSMLHASRAGERGAPWKSRARA</sequence>
<evidence type="ECO:0000313" key="3">
    <source>
        <dbReference type="EMBL" id="OWP04637.1"/>
    </source>
</evidence>
<dbReference type="PANTHER" id="PTHR35910">
    <property type="entry name" value="2EXR DOMAIN-CONTAINING PROTEIN"/>
    <property type="match status" value="1"/>
</dbReference>
<feature type="domain" description="2EXR" evidence="2">
    <location>
        <begin position="13"/>
        <end position="117"/>
    </location>
</feature>
<keyword evidence="4" id="KW-1185">Reference proteome</keyword>
<reference evidence="3 4" key="1">
    <citation type="submission" date="2017-04" db="EMBL/GenBank/DDBJ databases">
        <title>Draft genome sequence of Marssonina coronaria NL1: causal agent of apple blotch.</title>
        <authorList>
            <person name="Cheng Q."/>
        </authorList>
    </citation>
    <scope>NUCLEOTIDE SEQUENCE [LARGE SCALE GENOMIC DNA]</scope>
    <source>
        <strain evidence="3 4">NL1</strain>
    </source>
</reference>
<dbReference type="AlphaFoldDB" id="A0A218Z986"/>
<evidence type="ECO:0000256" key="1">
    <source>
        <dbReference type="SAM" id="MobiDB-lite"/>
    </source>
</evidence>
<name>A0A218Z986_9HELO</name>
<evidence type="ECO:0000313" key="4">
    <source>
        <dbReference type="Proteomes" id="UP000242519"/>
    </source>
</evidence>
<dbReference type="Pfam" id="PF20150">
    <property type="entry name" value="2EXR"/>
    <property type="match status" value="1"/>
</dbReference>
<dbReference type="PANTHER" id="PTHR35910:SF6">
    <property type="entry name" value="2EXR DOMAIN-CONTAINING PROTEIN"/>
    <property type="match status" value="1"/>
</dbReference>
<gene>
    <name evidence="3" type="ORF">B2J93_4451</name>
</gene>
<feature type="region of interest" description="Disordered" evidence="1">
    <location>
        <begin position="231"/>
        <end position="253"/>
    </location>
</feature>
<evidence type="ECO:0000259" key="2">
    <source>
        <dbReference type="Pfam" id="PF20150"/>
    </source>
</evidence>
<accession>A0A218Z986</accession>
<feature type="region of interest" description="Disordered" evidence="1">
    <location>
        <begin position="46"/>
        <end position="79"/>
    </location>
</feature>
<proteinExistence type="predicted"/>
<dbReference type="EMBL" id="MZNU01000097">
    <property type="protein sequence ID" value="OWP04637.1"/>
    <property type="molecule type" value="Genomic_DNA"/>
</dbReference>
<dbReference type="OrthoDB" id="3557569at2759"/>